<dbReference type="GO" id="GO:1902388">
    <property type="term" value="F:ceramide 1-phosphate transfer activity"/>
    <property type="evidence" value="ECO:0007669"/>
    <property type="project" value="TreeGrafter"/>
</dbReference>
<name>A0A9Q0YBE7_HOLLE</name>
<dbReference type="GO" id="GO:0005829">
    <property type="term" value="C:cytosol"/>
    <property type="evidence" value="ECO:0007669"/>
    <property type="project" value="TreeGrafter"/>
</dbReference>
<accession>A0A9Q0YBE7</accession>
<sequence>MDKSCLQMAHPGKCGFFLLGMFFMLAFASWSLVTRSQGNIDITVEDADVHLREEKLERELQNDNELWYKDKTNIEKDDSIEVYKDEHKTLLDGIKSQLSSNQNIKKIKDEEIGKAEKIPTFLSTLDHSFIRLAPDENGGVATVQFLEACAGPKDMMTMLGSIMGRVWADVGNNIKILQTRYDSDPSKFSTLQQIVLDDIAKGVASNDGSAAMAVLWLKRTYDFVAEFFDNLRQNMEPSEAASKAYEVSLAPHHRFYVRPIFYGAMKTLGSQRDFLLSMALKKEDVDNPAFAQSAFDDMGEFTTALRKVLKVLDDYLTEKKLNNL</sequence>
<evidence type="ECO:0000313" key="4">
    <source>
        <dbReference type="EMBL" id="KAJ8019657.1"/>
    </source>
</evidence>
<gene>
    <name evidence="4" type="ORF">HOLleu_41324</name>
</gene>
<dbReference type="EMBL" id="JAIZAY010000023">
    <property type="protein sequence ID" value="KAJ8019657.1"/>
    <property type="molecule type" value="Genomic_DNA"/>
</dbReference>
<dbReference type="Pfam" id="PF08718">
    <property type="entry name" value="GLTP"/>
    <property type="match status" value="1"/>
</dbReference>
<organism evidence="4 5">
    <name type="scientific">Holothuria leucospilota</name>
    <name type="common">Black long sea cucumber</name>
    <name type="synonym">Mertensiothuria leucospilota</name>
    <dbReference type="NCBI Taxonomy" id="206669"/>
    <lineage>
        <taxon>Eukaryota</taxon>
        <taxon>Metazoa</taxon>
        <taxon>Echinodermata</taxon>
        <taxon>Eleutherozoa</taxon>
        <taxon>Echinozoa</taxon>
        <taxon>Holothuroidea</taxon>
        <taxon>Aspidochirotacea</taxon>
        <taxon>Aspidochirotida</taxon>
        <taxon>Holothuriidae</taxon>
        <taxon>Holothuria</taxon>
    </lineage>
</organism>
<keyword evidence="5" id="KW-1185">Reference proteome</keyword>
<dbReference type="AlphaFoldDB" id="A0A9Q0YBE7"/>
<feature type="transmembrane region" description="Helical" evidence="2">
    <location>
        <begin position="12"/>
        <end position="33"/>
    </location>
</feature>
<dbReference type="OrthoDB" id="205255at2759"/>
<evidence type="ECO:0000259" key="3">
    <source>
        <dbReference type="Pfam" id="PF08718"/>
    </source>
</evidence>
<evidence type="ECO:0000313" key="5">
    <source>
        <dbReference type="Proteomes" id="UP001152320"/>
    </source>
</evidence>
<reference evidence="4" key="1">
    <citation type="submission" date="2021-10" db="EMBL/GenBank/DDBJ databases">
        <title>Tropical sea cucumber genome reveals ecological adaptation and Cuvierian tubules defense mechanism.</title>
        <authorList>
            <person name="Chen T."/>
        </authorList>
    </citation>
    <scope>NUCLEOTIDE SEQUENCE</scope>
    <source>
        <strain evidence="4">Nanhai2018</strain>
        <tissue evidence="4">Muscle</tissue>
    </source>
</reference>
<evidence type="ECO:0000256" key="1">
    <source>
        <dbReference type="ARBA" id="ARBA00022448"/>
    </source>
</evidence>
<dbReference type="PANTHER" id="PTHR10219:SF25">
    <property type="entry name" value="PLECKSTRIN HOMOLOGY DOMAIN-CONTAINING FAMILY A MEMBER 8"/>
    <property type="match status" value="1"/>
</dbReference>
<dbReference type="GO" id="GO:1902387">
    <property type="term" value="F:ceramide 1-phosphate binding"/>
    <property type="evidence" value="ECO:0007669"/>
    <property type="project" value="TreeGrafter"/>
</dbReference>
<evidence type="ECO:0000256" key="2">
    <source>
        <dbReference type="SAM" id="Phobius"/>
    </source>
</evidence>
<feature type="domain" description="Glycolipid transfer protein" evidence="3">
    <location>
        <begin position="140"/>
        <end position="278"/>
    </location>
</feature>
<dbReference type="InterPro" id="IPR014830">
    <property type="entry name" value="Glycolipid_transfer_prot_dom"/>
</dbReference>
<dbReference type="SUPFAM" id="SSF110004">
    <property type="entry name" value="Glycolipid transfer protein, GLTP"/>
    <property type="match status" value="1"/>
</dbReference>
<dbReference type="Proteomes" id="UP001152320">
    <property type="component" value="Chromosome 23"/>
</dbReference>
<dbReference type="FunFam" id="1.10.3520.10:FF:000001">
    <property type="entry name" value="Pleckstrin domain-containing family A member 8"/>
    <property type="match status" value="1"/>
</dbReference>
<keyword evidence="2" id="KW-0472">Membrane</keyword>
<dbReference type="PANTHER" id="PTHR10219">
    <property type="entry name" value="GLYCOLIPID TRANSFER PROTEIN-RELATED"/>
    <property type="match status" value="1"/>
</dbReference>
<dbReference type="Gene3D" id="1.10.3520.10">
    <property type="entry name" value="Glycolipid transfer protein"/>
    <property type="match status" value="1"/>
</dbReference>
<comment type="caution">
    <text evidence="4">The sequence shown here is derived from an EMBL/GenBank/DDBJ whole genome shotgun (WGS) entry which is preliminary data.</text>
</comment>
<proteinExistence type="predicted"/>
<dbReference type="InterPro" id="IPR036497">
    <property type="entry name" value="GLTP_sf"/>
</dbReference>
<keyword evidence="2" id="KW-1133">Transmembrane helix</keyword>
<dbReference type="GO" id="GO:0016020">
    <property type="term" value="C:membrane"/>
    <property type="evidence" value="ECO:0007669"/>
    <property type="project" value="TreeGrafter"/>
</dbReference>
<protein>
    <submittedName>
        <fullName evidence="4">Pleckstrin-likey domain-containing family A member 8</fullName>
    </submittedName>
</protein>
<keyword evidence="2" id="KW-0812">Transmembrane</keyword>
<keyword evidence="1" id="KW-0813">Transport</keyword>